<sequence length="233" mass="25727">MTLHHMASGSMGAINAMLLCRAHAPWSLSQVGQVGKASMAPGYKSTSTSICCMLVESRREREEEEKFPHGPRSMHHGWIRSSSLAFFFLLFYPFTSCFSFKFPMSPLPYSQQHAHPPLPSQSPASLPSSTTPPPLHTPYRHRIILPDSSVNLSTVVGSSCVRSHSCSSMYICIHVASSQRLGLWTVSVISVRRALSIVTCLRFGHVLASYFLGSLSTWKLVRDDTGILARSET</sequence>
<feature type="compositionally biased region" description="Low complexity" evidence="1">
    <location>
        <begin position="113"/>
        <end position="129"/>
    </location>
</feature>
<feature type="region of interest" description="Disordered" evidence="1">
    <location>
        <begin position="113"/>
        <end position="132"/>
    </location>
</feature>
<evidence type="ECO:0000256" key="1">
    <source>
        <dbReference type="SAM" id="MobiDB-lite"/>
    </source>
</evidence>
<gene>
    <name evidence="2" type="ORF">PDIGIT_LOCUS12005</name>
</gene>
<dbReference type="EMBL" id="CAOQHR010000008">
    <property type="protein sequence ID" value="CAI6338869.1"/>
    <property type="molecule type" value="Genomic_DNA"/>
</dbReference>
<accession>A0A9W4XNW4</accession>
<reference evidence="2" key="1">
    <citation type="submission" date="2023-01" db="EMBL/GenBank/DDBJ databases">
        <authorList>
            <person name="Van Ghelder C."/>
            <person name="Rancurel C."/>
        </authorList>
    </citation>
    <scope>NUCLEOTIDE SEQUENCE</scope>
    <source>
        <strain evidence="2">CNCM I-4278</strain>
    </source>
</reference>
<dbReference type="AlphaFoldDB" id="A0A9W4XNW4"/>
<keyword evidence="3" id="KW-1185">Reference proteome</keyword>
<evidence type="ECO:0000313" key="2">
    <source>
        <dbReference type="EMBL" id="CAI6338869.1"/>
    </source>
</evidence>
<dbReference type="Proteomes" id="UP001152607">
    <property type="component" value="Unassembled WGS sequence"/>
</dbReference>
<evidence type="ECO:0000313" key="3">
    <source>
        <dbReference type="Proteomes" id="UP001152607"/>
    </source>
</evidence>
<comment type="caution">
    <text evidence="2">The sequence shown here is derived from an EMBL/GenBank/DDBJ whole genome shotgun (WGS) entry which is preliminary data.</text>
</comment>
<protein>
    <submittedName>
        <fullName evidence="2">Uncharacterized protein</fullName>
    </submittedName>
</protein>
<name>A0A9W4XNW4_9PLEO</name>
<organism evidence="2 3">
    <name type="scientific">Periconia digitata</name>
    <dbReference type="NCBI Taxonomy" id="1303443"/>
    <lineage>
        <taxon>Eukaryota</taxon>
        <taxon>Fungi</taxon>
        <taxon>Dikarya</taxon>
        <taxon>Ascomycota</taxon>
        <taxon>Pezizomycotina</taxon>
        <taxon>Dothideomycetes</taxon>
        <taxon>Pleosporomycetidae</taxon>
        <taxon>Pleosporales</taxon>
        <taxon>Massarineae</taxon>
        <taxon>Periconiaceae</taxon>
        <taxon>Periconia</taxon>
    </lineage>
</organism>
<proteinExistence type="predicted"/>